<feature type="transmembrane region" description="Helical" evidence="1">
    <location>
        <begin position="73"/>
        <end position="97"/>
    </location>
</feature>
<feature type="transmembrane region" description="Helical" evidence="1">
    <location>
        <begin position="160"/>
        <end position="181"/>
    </location>
</feature>
<name>A0A098EET4_9ZZZZ</name>
<evidence type="ECO:0000256" key="1">
    <source>
        <dbReference type="SAM" id="Phobius"/>
    </source>
</evidence>
<dbReference type="Pfam" id="PF13197">
    <property type="entry name" value="DUF4013"/>
    <property type="match status" value="1"/>
</dbReference>
<feature type="transmembrane region" description="Helical" evidence="1">
    <location>
        <begin position="109"/>
        <end position="132"/>
    </location>
</feature>
<proteinExistence type="predicted"/>
<feature type="transmembrane region" description="Helical" evidence="1">
    <location>
        <begin position="187"/>
        <end position="210"/>
    </location>
</feature>
<accession>A0A098EET4</accession>
<keyword evidence="1" id="KW-0812">Transmembrane</keyword>
<feature type="transmembrane region" description="Helical" evidence="1">
    <location>
        <begin position="20"/>
        <end position="43"/>
    </location>
</feature>
<dbReference type="InterPro" id="IPR025098">
    <property type="entry name" value="DUF4013"/>
</dbReference>
<sequence>MDFVEPLVYPLKDIKKLVLGGLMILPGMFLLLIPLIIASGYSIRVAGDTVRGKNDLPEFDRWWALFIKGLGSVLIYIVYFLLFIIILFLPAILYFVIGGVSHNTALMGIIFLIIMIVLAIVLAIIGPIIACVKYGEEENIGAAFKFNEIYRNLRANVGNYIIGTLIYVVLYILILVCTVFLGITGSYFLPSGIIFIFPIAGIMSFYFSLITMRMYAGIYKESKGKLGKSTLQPETAHPVHTEYQGKNGLGNRDEWEELK</sequence>
<evidence type="ECO:0000313" key="2">
    <source>
        <dbReference type="EMBL" id="CEG14031.1"/>
    </source>
</evidence>
<organism evidence="2">
    <name type="scientific">groundwater metagenome</name>
    <dbReference type="NCBI Taxonomy" id="717931"/>
    <lineage>
        <taxon>unclassified sequences</taxon>
        <taxon>metagenomes</taxon>
        <taxon>ecological metagenomes</taxon>
    </lineage>
</organism>
<keyword evidence="1" id="KW-0472">Membrane</keyword>
<reference evidence="2" key="1">
    <citation type="submission" date="2014-09" db="EMBL/GenBank/DDBJ databases">
        <authorList>
            <person name="Probst J Alexander"/>
        </authorList>
    </citation>
    <scope>NUCLEOTIDE SEQUENCE</scope>
</reference>
<gene>
    <name evidence="2" type="ORF">MSIBF_A930003</name>
</gene>
<protein>
    <recommendedName>
        <fullName evidence="3">DUF4013 domain-containing protein</fullName>
    </recommendedName>
</protein>
<keyword evidence="1" id="KW-1133">Transmembrane helix</keyword>
<dbReference type="EMBL" id="CCXY01000461">
    <property type="protein sequence ID" value="CEG14031.1"/>
    <property type="molecule type" value="Genomic_DNA"/>
</dbReference>
<evidence type="ECO:0008006" key="3">
    <source>
        <dbReference type="Google" id="ProtNLM"/>
    </source>
</evidence>
<dbReference type="AlphaFoldDB" id="A0A098EET4"/>